<reference evidence="1 2" key="1">
    <citation type="submission" date="2017-06" db="EMBL/GenBank/DDBJ databases">
        <title>Draft Genome Sequence of Natranaerobius trueperi halophilic, alkalithermophilic bacteria from soda lakes.</title>
        <authorList>
            <person name="Zhao B."/>
        </authorList>
    </citation>
    <scope>NUCLEOTIDE SEQUENCE [LARGE SCALE GENOMIC DNA]</scope>
    <source>
        <strain evidence="1 2">DSM 18760</strain>
    </source>
</reference>
<dbReference type="EMBL" id="NIQC01000042">
    <property type="protein sequence ID" value="OWZ82786.1"/>
    <property type="molecule type" value="Genomic_DNA"/>
</dbReference>
<proteinExistence type="predicted"/>
<organism evidence="1 2">
    <name type="scientific">Natranaerobius trueperi</name>
    <dbReference type="NCBI Taxonomy" id="759412"/>
    <lineage>
        <taxon>Bacteria</taxon>
        <taxon>Bacillati</taxon>
        <taxon>Bacillota</taxon>
        <taxon>Clostridia</taxon>
        <taxon>Natranaerobiales</taxon>
        <taxon>Natranaerobiaceae</taxon>
        <taxon>Natranaerobius</taxon>
    </lineage>
</organism>
<accession>A0A226BUV7</accession>
<evidence type="ECO:0000313" key="2">
    <source>
        <dbReference type="Proteomes" id="UP000214588"/>
    </source>
</evidence>
<dbReference type="Proteomes" id="UP000214588">
    <property type="component" value="Unassembled WGS sequence"/>
</dbReference>
<keyword evidence="2" id="KW-1185">Reference proteome</keyword>
<comment type="caution">
    <text evidence="1">The sequence shown here is derived from an EMBL/GenBank/DDBJ whole genome shotgun (WGS) entry which is preliminary data.</text>
</comment>
<dbReference type="RefSeq" id="WP_089024519.1">
    <property type="nucleotide sequence ID" value="NZ_NIQC01000042.1"/>
</dbReference>
<dbReference type="OrthoDB" id="1936700at2"/>
<protein>
    <recommendedName>
        <fullName evidence="3">Arsenical resistance operon transcriptional repressor ArsD</fullName>
    </recommendedName>
</protein>
<gene>
    <name evidence="1" type="ORF">CDO51_12275</name>
</gene>
<evidence type="ECO:0000313" key="1">
    <source>
        <dbReference type="EMBL" id="OWZ82786.1"/>
    </source>
</evidence>
<dbReference type="AlphaFoldDB" id="A0A226BUV7"/>
<name>A0A226BUV7_9FIRM</name>
<evidence type="ECO:0008006" key="3">
    <source>
        <dbReference type="Google" id="ProtNLM"/>
    </source>
</evidence>
<sequence length="109" mass="11895">MTDKLKVDIFGVKSEPVPGGCGCNGGCGPQPTMGELFNELVDFINDSDLAAKVELNFIDVNETDMDNYPEAKKSLDNELPIPLTTINGKPTMYGGINKELIYRKVKKAI</sequence>